<organism evidence="2 3">
    <name type="scientific">Candidatus Desulfobia pelagia</name>
    <dbReference type="NCBI Taxonomy" id="2841692"/>
    <lineage>
        <taxon>Bacteria</taxon>
        <taxon>Pseudomonadati</taxon>
        <taxon>Thermodesulfobacteriota</taxon>
        <taxon>Desulfobulbia</taxon>
        <taxon>Desulfobulbales</taxon>
        <taxon>Desulfobulbaceae</taxon>
        <taxon>Candidatus Desulfobia</taxon>
    </lineage>
</organism>
<keyword evidence="1" id="KW-1133">Transmembrane helix</keyword>
<name>A0A8J6TAS0_9BACT</name>
<evidence type="ECO:0000256" key="1">
    <source>
        <dbReference type="SAM" id="Phobius"/>
    </source>
</evidence>
<dbReference type="EMBL" id="JACNJZ010000045">
    <property type="protein sequence ID" value="MBC8316669.1"/>
    <property type="molecule type" value="Genomic_DNA"/>
</dbReference>
<keyword evidence="1" id="KW-0812">Transmembrane</keyword>
<reference evidence="2 3" key="1">
    <citation type="submission" date="2020-08" db="EMBL/GenBank/DDBJ databases">
        <title>Bridging the membrane lipid divide: bacteria of the FCB group superphylum have the potential to synthesize archaeal ether lipids.</title>
        <authorList>
            <person name="Villanueva L."/>
            <person name="Von Meijenfeldt F.A.B."/>
            <person name="Westbye A.B."/>
            <person name="Yadav S."/>
            <person name="Hopmans E.C."/>
            <person name="Dutilh B.E."/>
            <person name="Sinninghe Damste J.S."/>
        </authorList>
    </citation>
    <scope>NUCLEOTIDE SEQUENCE [LARGE SCALE GENOMIC DNA]</scope>
    <source>
        <strain evidence="2">NIOZ-UU47</strain>
    </source>
</reference>
<evidence type="ECO:0000313" key="2">
    <source>
        <dbReference type="EMBL" id="MBC8316669.1"/>
    </source>
</evidence>
<evidence type="ECO:0000313" key="3">
    <source>
        <dbReference type="Proteomes" id="UP000614424"/>
    </source>
</evidence>
<keyword evidence="1" id="KW-0472">Membrane</keyword>
<gene>
    <name evidence="2" type="ORF">H8E41_02105</name>
</gene>
<dbReference type="Proteomes" id="UP000614424">
    <property type="component" value="Unassembled WGS sequence"/>
</dbReference>
<feature type="transmembrane region" description="Helical" evidence="1">
    <location>
        <begin position="101"/>
        <end position="121"/>
    </location>
</feature>
<accession>A0A8J6TAS0</accession>
<feature type="transmembrane region" description="Helical" evidence="1">
    <location>
        <begin position="76"/>
        <end position="95"/>
    </location>
</feature>
<comment type="caution">
    <text evidence="2">The sequence shown here is derived from an EMBL/GenBank/DDBJ whole genome shotgun (WGS) entry which is preliminary data.</text>
</comment>
<sequence length="139" mass="15123">MTKNTIPTPTCSTCGEQGESNYTHGETFYCCIHCGTEMRYLPAGELLNTGGSAAKKNSGWVTKFSVFSSELYSSRAMLGLGVGILVLALSFLYFGKIGAENALWGSGSGILLSILGTRKLITQKKKMQATISRYPYWKK</sequence>
<dbReference type="AlphaFoldDB" id="A0A8J6TAS0"/>
<proteinExistence type="predicted"/>
<protein>
    <submittedName>
        <fullName evidence="2">Uncharacterized protein</fullName>
    </submittedName>
</protein>